<dbReference type="EMBL" id="BLAB01000001">
    <property type="protein sequence ID" value="GER94236.1"/>
    <property type="molecule type" value="Genomic_DNA"/>
</dbReference>
<dbReference type="InterPro" id="IPR003607">
    <property type="entry name" value="HD/PDEase_dom"/>
</dbReference>
<dbReference type="Gene3D" id="1.10.3210.10">
    <property type="entry name" value="Hypothetical protein af1432"/>
    <property type="match status" value="1"/>
</dbReference>
<dbReference type="SMART" id="SM00471">
    <property type="entry name" value="HDc"/>
    <property type="match status" value="1"/>
</dbReference>
<comment type="caution">
    <text evidence="2">The sequence shown here is derived from an EMBL/GenBank/DDBJ whole genome shotgun (WGS) entry which is preliminary data.</text>
</comment>
<dbReference type="NCBIfam" id="TIGR00277">
    <property type="entry name" value="HDIG"/>
    <property type="match status" value="1"/>
</dbReference>
<evidence type="ECO:0000259" key="1">
    <source>
        <dbReference type="PROSITE" id="PS51833"/>
    </source>
</evidence>
<reference evidence="2" key="1">
    <citation type="submission" date="2019-10" db="EMBL/GenBank/DDBJ databases">
        <title>Metagenomic sequencing of thiosulfate-disproportionating enrichment culture.</title>
        <authorList>
            <person name="Umezawa K."/>
            <person name="Kojima H."/>
            <person name="Fukui M."/>
        </authorList>
    </citation>
    <scope>NUCLEOTIDE SEQUENCE</scope>
    <source>
        <strain evidence="2">45J</strain>
    </source>
</reference>
<sequence length="278" mass="30877">MDIQLLRSQIEKIDTLPTIPSILKKLLGVIENPKISLNEIGTFISNDPVLTSRVLKVVNSPIYGFPGRISSVNQALILLGLNVVKGMLLGVSVFEAMQKTMVGLWEHSLGCAVAARIIAKKKDLKEPEEVSVAALLHDIGKVVLGLKFSEEYKKIISDAETKSVFIFDAEKNFFSINHADAGAWIAQKWNFPRSLIEVIEYHHKPHLSKNVTMHTAIVHISDILIRAKGFGFAGDNFVPVINNTAWQMLNLSESDIKDILDEMEDSLSQAEDFLLSDD</sequence>
<evidence type="ECO:0000313" key="2">
    <source>
        <dbReference type="EMBL" id="GER94236.1"/>
    </source>
</evidence>
<dbReference type="InterPro" id="IPR052340">
    <property type="entry name" value="RNase_Y/CdgJ"/>
</dbReference>
<dbReference type="PROSITE" id="PS51833">
    <property type="entry name" value="HDOD"/>
    <property type="match status" value="1"/>
</dbReference>
<dbReference type="PANTHER" id="PTHR33525:SF3">
    <property type="entry name" value="RIBONUCLEASE Y"/>
    <property type="match status" value="1"/>
</dbReference>
<proteinExistence type="predicted"/>
<protein>
    <submittedName>
        <fullName evidence="2">HDOD domain-containing protein</fullName>
    </submittedName>
</protein>
<dbReference type="Pfam" id="PF08668">
    <property type="entry name" value="HDOD"/>
    <property type="match status" value="1"/>
</dbReference>
<organism evidence="2">
    <name type="scientific">hot springs metagenome</name>
    <dbReference type="NCBI Taxonomy" id="433727"/>
    <lineage>
        <taxon>unclassified sequences</taxon>
        <taxon>metagenomes</taxon>
        <taxon>ecological metagenomes</taxon>
    </lineage>
</organism>
<dbReference type="CDD" id="cd00077">
    <property type="entry name" value="HDc"/>
    <property type="match status" value="1"/>
</dbReference>
<dbReference type="InterPro" id="IPR013976">
    <property type="entry name" value="HDOD"/>
</dbReference>
<dbReference type="AlphaFoldDB" id="A0A5J4L9L5"/>
<name>A0A5J4L9L5_9ZZZZ</name>
<feature type="domain" description="HDOD" evidence="1">
    <location>
        <begin position="16"/>
        <end position="205"/>
    </location>
</feature>
<dbReference type="SUPFAM" id="SSF109604">
    <property type="entry name" value="HD-domain/PDEase-like"/>
    <property type="match status" value="1"/>
</dbReference>
<dbReference type="PANTHER" id="PTHR33525">
    <property type="match status" value="1"/>
</dbReference>
<dbReference type="InterPro" id="IPR006675">
    <property type="entry name" value="HDIG_dom"/>
</dbReference>
<gene>
    <name evidence="2" type="ORF">A45J_1996</name>
</gene>
<accession>A0A5J4L9L5</accession>